<feature type="compositionally biased region" description="Gly residues" evidence="1">
    <location>
        <begin position="62"/>
        <end position="85"/>
    </location>
</feature>
<dbReference type="InterPro" id="IPR000835">
    <property type="entry name" value="HTH_MarR-typ"/>
</dbReference>
<feature type="compositionally biased region" description="Gly residues" evidence="1">
    <location>
        <begin position="38"/>
        <end position="54"/>
    </location>
</feature>
<dbReference type="Pfam" id="PF12802">
    <property type="entry name" value="MarR_2"/>
    <property type="match status" value="1"/>
</dbReference>
<evidence type="ECO:0000313" key="3">
    <source>
        <dbReference type="EMBL" id="MDN4613127.1"/>
    </source>
</evidence>
<evidence type="ECO:0000259" key="2">
    <source>
        <dbReference type="PROSITE" id="PS50995"/>
    </source>
</evidence>
<dbReference type="SMART" id="SM00347">
    <property type="entry name" value="HTH_MARR"/>
    <property type="match status" value="1"/>
</dbReference>
<feature type="domain" description="HTH marR-type" evidence="2">
    <location>
        <begin position="113"/>
        <end position="279"/>
    </location>
</feature>
<dbReference type="InterPro" id="IPR036390">
    <property type="entry name" value="WH_DNA-bd_sf"/>
</dbReference>
<dbReference type="InterPro" id="IPR039422">
    <property type="entry name" value="MarR/SlyA-like"/>
</dbReference>
<evidence type="ECO:0000256" key="1">
    <source>
        <dbReference type="SAM" id="MobiDB-lite"/>
    </source>
</evidence>
<evidence type="ECO:0000313" key="4">
    <source>
        <dbReference type="Proteomes" id="UP001174208"/>
    </source>
</evidence>
<keyword evidence="4" id="KW-1185">Reference proteome</keyword>
<dbReference type="RefSeq" id="WP_301209939.1">
    <property type="nucleotide sequence ID" value="NZ_JAROCF010000001.1"/>
</dbReference>
<protein>
    <submittedName>
        <fullName evidence="3">MarR family winged helix-turn-helix transcriptional regulator</fullName>
    </submittedName>
</protein>
<comment type="caution">
    <text evidence="3">The sequence shown here is derived from an EMBL/GenBank/DDBJ whole genome shotgun (WGS) entry which is preliminary data.</text>
</comment>
<organism evidence="3 4">
    <name type="scientific">Leifsonia williamsii</name>
    <dbReference type="NCBI Taxonomy" id="3035919"/>
    <lineage>
        <taxon>Bacteria</taxon>
        <taxon>Bacillati</taxon>
        <taxon>Actinomycetota</taxon>
        <taxon>Actinomycetes</taxon>
        <taxon>Micrococcales</taxon>
        <taxon>Microbacteriaceae</taxon>
        <taxon>Leifsonia</taxon>
    </lineage>
</organism>
<name>A0ABT8K9G5_9MICO</name>
<dbReference type="Proteomes" id="UP001174208">
    <property type="component" value="Unassembled WGS sequence"/>
</dbReference>
<dbReference type="InterPro" id="IPR036388">
    <property type="entry name" value="WH-like_DNA-bd_sf"/>
</dbReference>
<dbReference type="PRINTS" id="PR00598">
    <property type="entry name" value="HTHMARR"/>
</dbReference>
<dbReference type="Gene3D" id="1.10.10.10">
    <property type="entry name" value="Winged helix-like DNA-binding domain superfamily/Winged helix DNA-binding domain"/>
    <property type="match status" value="1"/>
</dbReference>
<dbReference type="PROSITE" id="PS50995">
    <property type="entry name" value="HTH_MARR_2"/>
    <property type="match status" value="1"/>
</dbReference>
<proteinExistence type="predicted"/>
<dbReference type="EMBL" id="JAROCF010000001">
    <property type="protein sequence ID" value="MDN4613127.1"/>
    <property type="molecule type" value="Genomic_DNA"/>
</dbReference>
<reference evidence="3" key="1">
    <citation type="submission" date="2023-06" db="EMBL/GenBank/DDBJ databases">
        <title>MT1 and MT2 Draft Genomes of Novel Species.</title>
        <authorList>
            <person name="Venkateswaran K."/>
        </authorList>
    </citation>
    <scope>NUCLEOTIDE SEQUENCE</scope>
    <source>
        <strain evidence="3">F6_8S_P_1B</strain>
    </source>
</reference>
<dbReference type="PANTHER" id="PTHR33164:SF57">
    <property type="entry name" value="MARR-FAMILY TRANSCRIPTIONAL REGULATOR"/>
    <property type="match status" value="1"/>
</dbReference>
<dbReference type="PANTHER" id="PTHR33164">
    <property type="entry name" value="TRANSCRIPTIONAL REGULATOR, MARR FAMILY"/>
    <property type="match status" value="1"/>
</dbReference>
<accession>A0ABT8K9G5</accession>
<sequence>MSEHGQDQQGSPSADVIAMIEAALAALRRDPRRRGPWGPHGAGPYGPGAHGAGQHGPWEGAPGHGPRGAWPGRGGWPGPHAGHGPGDAHASGDAHAAGDPHASGGANSSGDPHATGAHDVSDAASTGNASAGRGAPGEPNLPQGAFGDDPRRREADRSRGAARGRDAAFGRMARFRMLEALEAADSAGRPLSVSTLAAAIGVDQPRASRLVQEGVERGHVRRVPDPSDARRALLELTTAGRAQLSEVRSHRRTAVEAALADFTPEEAQTFATLFARFAQSWPRA</sequence>
<feature type="region of interest" description="Disordered" evidence="1">
    <location>
        <begin position="27"/>
        <end position="165"/>
    </location>
</feature>
<feature type="compositionally biased region" description="Basic and acidic residues" evidence="1">
    <location>
        <begin position="148"/>
        <end position="165"/>
    </location>
</feature>
<gene>
    <name evidence="3" type="ORF">P5G50_01570</name>
</gene>
<dbReference type="SUPFAM" id="SSF46785">
    <property type="entry name" value="Winged helix' DNA-binding domain"/>
    <property type="match status" value="1"/>
</dbReference>